<feature type="region of interest" description="Disordered" evidence="1">
    <location>
        <begin position="225"/>
        <end position="245"/>
    </location>
</feature>
<gene>
    <name evidence="4" type="ORF">AKAME5_002697400</name>
</gene>
<dbReference type="PANTHER" id="PTHR22803">
    <property type="entry name" value="MANNOSE, PHOSPHOLIPASE, LECTIN RECEPTOR RELATED"/>
    <property type="match status" value="1"/>
</dbReference>
<dbReference type="Proteomes" id="UP001279410">
    <property type="component" value="Unassembled WGS sequence"/>
</dbReference>
<dbReference type="SMART" id="SM00034">
    <property type="entry name" value="CLECT"/>
    <property type="match status" value="1"/>
</dbReference>
<feature type="chain" id="PRO_5041907524" evidence="2">
    <location>
        <begin position="20"/>
        <end position="245"/>
    </location>
</feature>
<feature type="compositionally biased region" description="Polar residues" evidence="1">
    <location>
        <begin position="231"/>
        <end position="245"/>
    </location>
</feature>
<dbReference type="InterPro" id="IPR016186">
    <property type="entry name" value="C-type_lectin-like/link_sf"/>
</dbReference>
<dbReference type="InterPro" id="IPR016187">
    <property type="entry name" value="CTDL_fold"/>
</dbReference>
<sequence>MKLLTLAALLCAIMALTRATGLPEENDKKDNQTDESELVKRSIGMGCSTGWTNFNGRCFHFVPRHLTWAQAERNCQSMGANLASVHNAQEYNDIQWLIRNTIYEHKKTWIGGSDAQENPQLERWGVGLLRGTTFLSWPEGFQLELRWGGAEPRTEATLQKQQSWTRVTRPLKGECLHTGRLKLQADTQGEQERHHLIISTMKTLAVSALVCAMMALTRAAAFPGPKAANDQAGSSVAVSTTFRDP</sequence>
<feature type="signal peptide" evidence="2">
    <location>
        <begin position="1"/>
        <end position="19"/>
    </location>
</feature>
<dbReference type="PROSITE" id="PS50041">
    <property type="entry name" value="C_TYPE_LECTIN_2"/>
    <property type="match status" value="1"/>
</dbReference>
<dbReference type="Pfam" id="PF00059">
    <property type="entry name" value="Lectin_C"/>
    <property type="match status" value="1"/>
</dbReference>
<accession>A0AAD3QVQ8</accession>
<evidence type="ECO:0000256" key="2">
    <source>
        <dbReference type="SAM" id="SignalP"/>
    </source>
</evidence>
<dbReference type="EMBL" id="BRZM01003155">
    <property type="protein sequence ID" value="GLD46008.1"/>
    <property type="molecule type" value="Genomic_DNA"/>
</dbReference>
<evidence type="ECO:0000313" key="4">
    <source>
        <dbReference type="EMBL" id="GLD46008.1"/>
    </source>
</evidence>
<feature type="domain" description="C-type lectin" evidence="3">
    <location>
        <begin position="54"/>
        <end position="164"/>
    </location>
</feature>
<organism evidence="4 5">
    <name type="scientific">Lates japonicus</name>
    <name type="common">Japanese lates</name>
    <dbReference type="NCBI Taxonomy" id="270547"/>
    <lineage>
        <taxon>Eukaryota</taxon>
        <taxon>Metazoa</taxon>
        <taxon>Chordata</taxon>
        <taxon>Craniata</taxon>
        <taxon>Vertebrata</taxon>
        <taxon>Euteleostomi</taxon>
        <taxon>Actinopterygii</taxon>
        <taxon>Neopterygii</taxon>
        <taxon>Teleostei</taxon>
        <taxon>Neoteleostei</taxon>
        <taxon>Acanthomorphata</taxon>
        <taxon>Carangaria</taxon>
        <taxon>Carangaria incertae sedis</taxon>
        <taxon>Centropomidae</taxon>
        <taxon>Lates</taxon>
    </lineage>
</organism>
<evidence type="ECO:0000259" key="3">
    <source>
        <dbReference type="PROSITE" id="PS50041"/>
    </source>
</evidence>
<evidence type="ECO:0000256" key="1">
    <source>
        <dbReference type="SAM" id="MobiDB-lite"/>
    </source>
</evidence>
<evidence type="ECO:0000313" key="5">
    <source>
        <dbReference type="Proteomes" id="UP001279410"/>
    </source>
</evidence>
<dbReference type="Gene3D" id="3.10.100.10">
    <property type="entry name" value="Mannose-Binding Protein A, subunit A"/>
    <property type="match status" value="1"/>
</dbReference>
<keyword evidence="2" id="KW-0732">Signal</keyword>
<comment type="caution">
    <text evidence="4">The sequence shown here is derived from an EMBL/GenBank/DDBJ whole genome shotgun (WGS) entry which is preliminary data.</text>
</comment>
<dbReference type="CDD" id="cd00037">
    <property type="entry name" value="CLECT"/>
    <property type="match status" value="1"/>
</dbReference>
<reference evidence="4" key="1">
    <citation type="submission" date="2022-08" db="EMBL/GenBank/DDBJ databases">
        <title>Genome sequencing of akame (Lates japonicus).</title>
        <authorList>
            <person name="Hashiguchi Y."/>
            <person name="Takahashi H."/>
        </authorList>
    </citation>
    <scope>NUCLEOTIDE SEQUENCE</scope>
    <source>
        <strain evidence="4">Kochi</strain>
    </source>
</reference>
<proteinExistence type="predicted"/>
<protein>
    <submittedName>
        <fullName evidence="4">Type-2 ice-structuring protein-like protein</fullName>
    </submittedName>
</protein>
<name>A0AAD3QVQ8_LATJO</name>
<dbReference type="AlphaFoldDB" id="A0AAD3QVQ8"/>
<dbReference type="SUPFAM" id="SSF56436">
    <property type="entry name" value="C-type lectin-like"/>
    <property type="match status" value="1"/>
</dbReference>
<dbReference type="InterPro" id="IPR001304">
    <property type="entry name" value="C-type_lectin-like"/>
</dbReference>
<dbReference type="InterPro" id="IPR050111">
    <property type="entry name" value="C-type_lectin/snaclec_domain"/>
</dbReference>
<keyword evidence="5" id="KW-1185">Reference proteome</keyword>